<dbReference type="AlphaFoldDB" id="A0A2G6E1S8"/>
<name>A0A2G6E1S8_9BACT</name>
<sequence>MDIIKIFSVLAAVMIMTLSAERLNAVERKTLVADIRQRPPEMVVHGESFWAGPLIDILQEAVQRAGYQIQFQVRQFQGSLRYLERGEIDILPRAICTRQRATFMDFLGPVGYEEKEILFLVKPGQEESVRTFDDLKDLTVGVKRGTVYFDAFDACQEIVKIESHDDENLVRMFAHNRFQTMIILDRNAVESALRKYQISEYAYARYRKTLHIGIYYGILRGHPATVSLQRALENLVISGRVKAIYASYGLEPPNFDHRHGFEPCFQEEME</sequence>
<dbReference type="PANTHER" id="PTHR35936">
    <property type="entry name" value="MEMBRANE-BOUND LYTIC MUREIN TRANSGLYCOSYLASE F"/>
    <property type="match status" value="1"/>
</dbReference>
<evidence type="ECO:0000259" key="2">
    <source>
        <dbReference type="SMART" id="SM00062"/>
    </source>
</evidence>
<dbReference type="EMBL" id="PDPS01000039">
    <property type="protein sequence ID" value="PID56036.1"/>
    <property type="molecule type" value="Genomic_DNA"/>
</dbReference>
<protein>
    <submittedName>
        <fullName evidence="3">Amino acid ABC transporter substrate-binding protein</fullName>
    </submittedName>
</protein>
<dbReference type="Pfam" id="PF00497">
    <property type="entry name" value="SBP_bac_3"/>
    <property type="match status" value="1"/>
</dbReference>
<comment type="caution">
    <text evidence="3">The sequence shown here is derived from an EMBL/GenBank/DDBJ whole genome shotgun (WGS) entry which is preliminary data.</text>
</comment>
<keyword evidence="1" id="KW-0732">Signal</keyword>
<reference evidence="3 4" key="1">
    <citation type="submission" date="2017-10" db="EMBL/GenBank/DDBJ databases">
        <title>Novel microbial diversity and functional potential in the marine mammal oral microbiome.</title>
        <authorList>
            <person name="Dudek N.K."/>
            <person name="Sun C.L."/>
            <person name="Burstein D."/>
            <person name="Kantor R.S."/>
            <person name="Aliaga Goltsman D.S."/>
            <person name="Bik E.M."/>
            <person name="Thomas B.C."/>
            <person name="Banfield J.F."/>
            <person name="Relman D.A."/>
        </authorList>
    </citation>
    <scope>NUCLEOTIDE SEQUENCE [LARGE SCALE GENOMIC DNA]</scope>
    <source>
        <strain evidence="3">DOLZORAL124_49_17</strain>
    </source>
</reference>
<dbReference type="SUPFAM" id="SSF53850">
    <property type="entry name" value="Periplasmic binding protein-like II"/>
    <property type="match status" value="1"/>
</dbReference>
<dbReference type="SMART" id="SM00062">
    <property type="entry name" value="PBPb"/>
    <property type="match status" value="1"/>
</dbReference>
<gene>
    <name evidence="3" type="ORF">CSB45_13115</name>
</gene>
<accession>A0A2G6E1S8</accession>
<evidence type="ECO:0000313" key="3">
    <source>
        <dbReference type="EMBL" id="PID56036.1"/>
    </source>
</evidence>
<organism evidence="3 4">
    <name type="scientific">candidate division KSB3 bacterium</name>
    <dbReference type="NCBI Taxonomy" id="2044937"/>
    <lineage>
        <taxon>Bacteria</taxon>
        <taxon>candidate division KSB3</taxon>
    </lineage>
</organism>
<dbReference type="InterPro" id="IPR001638">
    <property type="entry name" value="Solute-binding_3/MltF_N"/>
</dbReference>
<dbReference type="Proteomes" id="UP000229740">
    <property type="component" value="Unassembled WGS sequence"/>
</dbReference>
<dbReference type="Gene3D" id="3.40.190.10">
    <property type="entry name" value="Periplasmic binding protein-like II"/>
    <property type="match status" value="2"/>
</dbReference>
<dbReference type="PANTHER" id="PTHR35936:SF25">
    <property type="entry name" value="ABC TRANSPORTER SUBSTRATE-BINDING PROTEIN"/>
    <property type="match status" value="1"/>
</dbReference>
<evidence type="ECO:0000313" key="4">
    <source>
        <dbReference type="Proteomes" id="UP000229740"/>
    </source>
</evidence>
<feature type="domain" description="Solute-binding protein family 3/N-terminal" evidence="2">
    <location>
        <begin position="30"/>
        <end position="252"/>
    </location>
</feature>
<evidence type="ECO:0000256" key="1">
    <source>
        <dbReference type="ARBA" id="ARBA00022729"/>
    </source>
</evidence>
<proteinExistence type="predicted"/>